<dbReference type="InterPro" id="IPR038766">
    <property type="entry name" value="Membrane_comp_ABC_pdt"/>
</dbReference>
<feature type="transmembrane region" description="Helical" evidence="6">
    <location>
        <begin position="397"/>
        <end position="417"/>
    </location>
</feature>
<organism evidence="8 9">
    <name type="scientific">Methylobacillus rhizosphaerae</name>
    <dbReference type="NCBI Taxonomy" id="551994"/>
    <lineage>
        <taxon>Bacteria</taxon>
        <taxon>Pseudomonadati</taxon>
        <taxon>Pseudomonadota</taxon>
        <taxon>Betaproteobacteria</taxon>
        <taxon>Nitrosomonadales</taxon>
        <taxon>Methylophilaceae</taxon>
        <taxon>Methylobacillus</taxon>
    </lineage>
</organism>
<feature type="transmembrane region" description="Helical" evidence="6">
    <location>
        <begin position="352"/>
        <end position="376"/>
    </location>
</feature>
<evidence type="ECO:0000256" key="4">
    <source>
        <dbReference type="ARBA" id="ARBA00022989"/>
    </source>
</evidence>
<dbReference type="Proteomes" id="UP000198305">
    <property type="component" value="Unassembled WGS sequence"/>
</dbReference>
<comment type="subcellular location">
    <subcellularLocation>
        <location evidence="1">Cell membrane</location>
        <topology evidence="1">Multi-pass membrane protein</topology>
    </subcellularLocation>
</comment>
<feature type="transmembrane region" description="Helical" evidence="6">
    <location>
        <begin position="262"/>
        <end position="281"/>
    </location>
</feature>
<dbReference type="RefSeq" id="WP_089376218.1">
    <property type="nucleotide sequence ID" value="NZ_FZOA01000009.1"/>
</dbReference>
<feature type="transmembrane region" description="Helical" evidence="6">
    <location>
        <begin position="470"/>
        <end position="493"/>
    </location>
</feature>
<proteinExistence type="predicted"/>
<dbReference type="InterPro" id="IPR003838">
    <property type="entry name" value="ABC3_permease_C"/>
</dbReference>
<evidence type="ECO:0000256" key="2">
    <source>
        <dbReference type="ARBA" id="ARBA00022475"/>
    </source>
</evidence>
<feature type="transmembrane region" description="Helical" evidence="6">
    <location>
        <begin position="423"/>
        <end position="449"/>
    </location>
</feature>
<keyword evidence="5 6" id="KW-0472">Membrane</keyword>
<gene>
    <name evidence="8" type="ORF">SAMN05192560_2152</name>
</gene>
<keyword evidence="3 6" id="KW-0812">Transmembrane</keyword>
<evidence type="ECO:0000256" key="3">
    <source>
        <dbReference type="ARBA" id="ARBA00022692"/>
    </source>
</evidence>
<feature type="transmembrane region" description="Helical" evidence="6">
    <location>
        <begin position="755"/>
        <end position="784"/>
    </location>
</feature>
<evidence type="ECO:0000313" key="9">
    <source>
        <dbReference type="Proteomes" id="UP000198305"/>
    </source>
</evidence>
<evidence type="ECO:0000259" key="7">
    <source>
        <dbReference type="Pfam" id="PF02687"/>
    </source>
</evidence>
<accession>A0A239AW90</accession>
<name>A0A239AW90_9PROT</name>
<feature type="transmembrane region" description="Helical" evidence="6">
    <location>
        <begin position="714"/>
        <end position="734"/>
    </location>
</feature>
<evidence type="ECO:0000256" key="1">
    <source>
        <dbReference type="ARBA" id="ARBA00004651"/>
    </source>
</evidence>
<reference evidence="9" key="1">
    <citation type="submission" date="2017-06" db="EMBL/GenBank/DDBJ databases">
        <authorList>
            <person name="Varghese N."/>
            <person name="Submissions S."/>
        </authorList>
    </citation>
    <scope>NUCLEOTIDE SEQUENCE [LARGE SCALE GENOMIC DNA]</scope>
    <source>
        <strain evidence="9">Ca-68</strain>
    </source>
</reference>
<dbReference type="PANTHER" id="PTHR30287">
    <property type="entry name" value="MEMBRANE COMPONENT OF PREDICTED ABC SUPERFAMILY METABOLITE UPTAKE TRANSPORTER"/>
    <property type="match status" value="1"/>
</dbReference>
<feature type="transmembrane region" description="Helical" evidence="6">
    <location>
        <begin position="796"/>
        <end position="819"/>
    </location>
</feature>
<keyword evidence="4 6" id="KW-1133">Transmembrane helix</keyword>
<evidence type="ECO:0000256" key="5">
    <source>
        <dbReference type="ARBA" id="ARBA00023136"/>
    </source>
</evidence>
<dbReference type="OrthoDB" id="5292592at2"/>
<feature type="domain" description="ABC3 transporter permease C-terminal" evidence="7">
    <location>
        <begin position="716"/>
        <end position="828"/>
    </location>
</feature>
<feature type="domain" description="ABC3 transporter permease C-terminal" evidence="7">
    <location>
        <begin position="267"/>
        <end position="336"/>
    </location>
</feature>
<dbReference type="EMBL" id="FZOA01000009">
    <property type="protein sequence ID" value="SNR99779.1"/>
    <property type="molecule type" value="Genomic_DNA"/>
</dbReference>
<sequence>MTAFLIAWRQLRSQWAAGEIRVLVLALILAVAATTSVGFFTHRMESALVRQGGMLLGGDLVLAADHAIQEKYAKEAVQRGLQVTQAAEFPSMVLHGEDSQLVEVKAVASGFPLRGELTVLLQKVAPALMLTGGAAAHGVPEPGTIWIEPRLASRLGVNIGDHLEVGERQLQVSAILQREPSRGGDVFSIAPRLMMNGEDIVSTGLIQFGSRVKYQLLLAGDAAEIASYADWAKPQLTRGEQLQSVTDARPEMRNALEKASQFLGLSAMMSVILAMVAMFLASQPYVQKSLDSYALMRCFGASRRFIFSILMSQTLLIALVGSGVGVLVGFAAQEGLAVLAGRLLVEKLPAAGLTPALAGLAAGFATMLAVVWPHLARLRDVPALRILRRDLGEQYRAHWLHFLPALLVLAALVLWQAGNLRLAGIVLLALTGVLLAVVLLAWLGIRLLMRLPQDVTGSWRLGLAAFKRRPGLAIAQIMGFSLGLMALILLAIVRGDLLSSWQQSLPEDAPNRFIINIQPEQIEPVRQFFARQGLHQVDIFPMVRGRLTAINGSPLNPADYQDDRVRRLAEREFNLSWAAEMQQDNQLLEGQWWKPSAQGKPLISLEQGIAKDLHIKLGDKLAYDVAGNALELEVSSIRKVEWDSMRANFFAVTPPGVLDQYPASYITSFHLPAGQEQVLNQLVREFSNLTIIDVAALLEQVREIMNKMSHALEYVFAFSVLTGLSVLYAALVATREERVREATLLRVLGASRRQVVQALWTEFAMIGLLAAMVATVSAAIMAYYLSSRVFNIPYQFNVPGALGIMLLAAVLVPLAAWLGMRRFLNQSPKALLQSI</sequence>
<keyword evidence="2" id="KW-1003">Cell membrane</keyword>
<dbReference type="PANTHER" id="PTHR30287:SF1">
    <property type="entry name" value="INNER MEMBRANE PROTEIN"/>
    <property type="match status" value="1"/>
</dbReference>
<dbReference type="GO" id="GO:0005886">
    <property type="term" value="C:plasma membrane"/>
    <property type="evidence" value="ECO:0007669"/>
    <property type="project" value="UniProtKB-SubCell"/>
</dbReference>
<dbReference type="AlphaFoldDB" id="A0A239AW90"/>
<feature type="transmembrane region" description="Helical" evidence="6">
    <location>
        <begin position="20"/>
        <end position="40"/>
    </location>
</feature>
<dbReference type="Pfam" id="PF02687">
    <property type="entry name" value="FtsX"/>
    <property type="match status" value="2"/>
</dbReference>
<protein>
    <submittedName>
        <fullName evidence="8">Putative ABC transport system permease protein</fullName>
    </submittedName>
</protein>
<evidence type="ECO:0000256" key="6">
    <source>
        <dbReference type="SAM" id="Phobius"/>
    </source>
</evidence>
<keyword evidence="9" id="KW-1185">Reference proteome</keyword>
<feature type="transmembrane region" description="Helical" evidence="6">
    <location>
        <begin position="305"/>
        <end position="332"/>
    </location>
</feature>
<evidence type="ECO:0000313" key="8">
    <source>
        <dbReference type="EMBL" id="SNR99779.1"/>
    </source>
</evidence>